<proteinExistence type="predicted"/>
<organism evidence="1 2">
    <name type="scientific">Hibiscus sabdariffa</name>
    <name type="common">roselle</name>
    <dbReference type="NCBI Taxonomy" id="183260"/>
    <lineage>
        <taxon>Eukaryota</taxon>
        <taxon>Viridiplantae</taxon>
        <taxon>Streptophyta</taxon>
        <taxon>Embryophyta</taxon>
        <taxon>Tracheophyta</taxon>
        <taxon>Spermatophyta</taxon>
        <taxon>Magnoliopsida</taxon>
        <taxon>eudicotyledons</taxon>
        <taxon>Gunneridae</taxon>
        <taxon>Pentapetalae</taxon>
        <taxon>rosids</taxon>
        <taxon>malvids</taxon>
        <taxon>Malvales</taxon>
        <taxon>Malvaceae</taxon>
        <taxon>Malvoideae</taxon>
        <taxon>Hibiscus</taxon>
    </lineage>
</organism>
<reference evidence="1 2" key="1">
    <citation type="journal article" date="2024" name="G3 (Bethesda)">
        <title>Genome assembly of Hibiscus sabdariffa L. provides insights into metabolisms of medicinal natural products.</title>
        <authorList>
            <person name="Kim T."/>
        </authorList>
    </citation>
    <scope>NUCLEOTIDE SEQUENCE [LARGE SCALE GENOMIC DNA]</scope>
    <source>
        <strain evidence="1">TK-2024</strain>
        <tissue evidence="1">Old leaves</tissue>
    </source>
</reference>
<comment type="caution">
    <text evidence="1">The sequence shown here is derived from an EMBL/GenBank/DDBJ whole genome shotgun (WGS) entry which is preliminary data.</text>
</comment>
<gene>
    <name evidence="1" type="ORF">V6N11_055092</name>
</gene>
<protein>
    <submittedName>
        <fullName evidence="1">Uncharacterized protein</fullName>
    </submittedName>
</protein>
<name>A0ABR1ZQQ5_9ROSI</name>
<sequence>MPFFLTLALAPTLLSTSEAKSLNVYSEEKLEKEGQVKNIRSPTPAAYEFAEVQASAVRSGAGIEKVPEGAGFDALSSSRGSLAVALESDVVELVGEINNSYSSSGRKDSQKA</sequence>
<accession>A0ABR1ZQQ5</accession>
<evidence type="ECO:0000313" key="1">
    <source>
        <dbReference type="EMBL" id="KAK8482756.1"/>
    </source>
</evidence>
<dbReference type="EMBL" id="JBBPBN010000740">
    <property type="protein sequence ID" value="KAK8482756.1"/>
    <property type="molecule type" value="Genomic_DNA"/>
</dbReference>
<dbReference type="Proteomes" id="UP001396334">
    <property type="component" value="Unassembled WGS sequence"/>
</dbReference>
<keyword evidence="2" id="KW-1185">Reference proteome</keyword>
<evidence type="ECO:0000313" key="2">
    <source>
        <dbReference type="Proteomes" id="UP001396334"/>
    </source>
</evidence>